<dbReference type="AlphaFoldDB" id="K0EW80"/>
<gene>
    <name evidence="2" type="ORF">O3I_016790</name>
</gene>
<dbReference type="Pfam" id="PF12833">
    <property type="entry name" value="HTH_18"/>
    <property type="match status" value="1"/>
</dbReference>
<sequence length="253" mass="26746">METTWAGTWSIAPDRLVLAGRFGTTSEHHHPAVQITLAVHGELIATGAGETVRCRGVIVPSGVSHALQSGGADTRVLSIYLHPASRDAREIAARVPNGTGPSDWAAAAAPLTTVDVDGCADLDAAAERLLTTVRGEPVATDGVHPKLRDALDLLTVLMPRKLYLRDLAEAVSISQRSLGQLFVNETGVNFPGVVRWARLQYALIETLAGRNITDAAHSAGFSDSAHATRVCREMTGVPPSVLLRAVHSGPEPH</sequence>
<dbReference type="EMBL" id="CP003876">
    <property type="protein sequence ID" value="AFU01319.1"/>
    <property type="molecule type" value="Genomic_DNA"/>
</dbReference>
<evidence type="ECO:0000313" key="2">
    <source>
        <dbReference type="EMBL" id="AFU01319.1"/>
    </source>
</evidence>
<reference evidence="2 3" key="1">
    <citation type="journal article" date="2012" name="J. Bacteriol.">
        <title>Complete genome sequence of Nocardia brasiliensis HUJEG-1.</title>
        <authorList>
            <person name="Vera-Cabrera L."/>
            <person name="Ortiz-Lopez R."/>
            <person name="Elizondo-Gonzalez R."/>
            <person name="Perez-Maya A.A."/>
            <person name="Ocampo-Candiani J."/>
        </authorList>
    </citation>
    <scope>NUCLEOTIDE SEQUENCE [LARGE SCALE GENOMIC DNA]</scope>
    <source>
        <strain evidence="3">ATCC 700358</strain>
    </source>
</reference>
<dbReference type="eggNOG" id="COG2207">
    <property type="taxonomic scope" value="Bacteria"/>
</dbReference>
<dbReference type="SMART" id="SM00342">
    <property type="entry name" value="HTH_ARAC"/>
    <property type="match status" value="1"/>
</dbReference>
<dbReference type="Gene3D" id="1.10.10.60">
    <property type="entry name" value="Homeodomain-like"/>
    <property type="match status" value="1"/>
</dbReference>
<dbReference type="InterPro" id="IPR011051">
    <property type="entry name" value="RmlC_Cupin_sf"/>
</dbReference>
<name>K0EW80_NOCB7</name>
<dbReference type="SUPFAM" id="SSF51182">
    <property type="entry name" value="RmlC-like cupins"/>
    <property type="match status" value="1"/>
</dbReference>
<evidence type="ECO:0000259" key="1">
    <source>
        <dbReference type="PROSITE" id="PS01124"/>
    </source>
</evidence>
<dbReference type="KEGG" id="nbr:O3I_016790"/>
<dbReference type="PROSITE" id="PS01124">
    <property type="entry name" value="HTH_ARAC_FAMILY_2"/>
    <property type="match status" value="1"/>
</dbReference>
<dbReference type="RefSeq" id="WP_014984174.1">
    <property type="nucleotide sequence ID" value="NC_018681.1"/>
</dbReference>
<dbReference type="GO" id="GO:0003700">
    <property type="term" value="F:DNA-binding transcription factor activity"/>
    <property type="evidence" value="ECO:0007669"/>
    <property type="project" value="InterPro"/>
</dbReference>
<dbReference type="Proteomes" id="UP000006304">
    <property type="component" value="Chromosome"/>
</dbReference>
<dbReference type="GO" id="GO:0043565">
    <property type="term" value="F:sequence-specific DNA binding"/>
    <property type="evidence" value="ECO:0007669"/>
    <property type="project" value="InterPro"/>
</dbReference>
<keyword evidence="3" id="KW-1185">Reference proteome</keyword>
<dbReference type="PANTHER" id="PTHR11019">
    <property type="entry name" value="HTH-TYPE TRANSCRIPTIONAL REGULATOR NIMR"/>
    <property type="match status" value="1"/>
</dbReference>
<feature type="domain" description="HTH araC/xylS-type" evidence="1">
    <location>
        <begin position="148"/>
        <end position="245"/>
    </location>
</feature>
<proteinExistence type="predicted"/>
<evidence type="ECO:0000313" key="3">
    <source>
        <dbReference type="Proteomes" id="UP000006304"/>
    </source>
</evidence>
<dbReference type="STRING" id="1133849.O3I_016790"/>
<dbReference type="PANTHER" id="PTHR11019:SF159">
    <property type="entry name" value="TRANSCRIPTIONAL REGULATOR-RELATED"/>
    <property type="match status" value="1"/>
</dbReference>
<dbReference type="InterPro" id="IPR018060">
    <property type="entry name" value="HTH_AraC"/>
</dbReference>
<organism evidence="2 3">
    <name type="scientific">Nocardia brasiliensis (strain ATCC 700358 / HUJEG-1)</name>
    <dbReference type="NCBI Taxonomy" id="1133849"/>
    <lineage>
        <taxon>Bacteria</taxon>
        <taxon>Bacillati</taxon>
        <taxon>Actinomycetota</taxon>
        <taxon>Actinomycetes</taxon>
        <taxon>Mycobacteriales</taxon>
        <taxon>Nocardiaceae</taxon>
        <taxon>Nocardia</taxon>
    </lineage>
</organism>
<dbReference type="Gene3D" id="2.60.120.10">
    <property type="entry name" value="Jelly Rolls"/>
    <property type="match status" value="1"/>
</dbReference>
<protein>
    <submittedName>
        <fullName evidence="2">AraC family transcriptional regulator</fullName>
    </submittedName>
</protein>
<dbReference type="InterPro" id="IPR014710">
    <property type="entry name" value="RmlC-like_jellyroll"/>
</dbReference>
<accession>K0EW80</accession>
<dbReference type="HOGENOM" id="CLU_073078_1_0_11"/>